<accession>A0A8J7LYK4</accession>
<dbReference type="InterPro" id="IPR006860">
    <property type="entry name" value="FecR"/>
</dbReference>
<sequence length="311" mass="31431">MKILTGNGRVRPATPILTPAFAEASAGKLSAASSCFRTRSLKGRGRLGKALGKVATAILMLGLSAGIALAADPEAGKVVALRGGVTIARGGSSVEAKVKSPILAHDTVKTGAAARAKLLFIDDSVLTLGEKSQLVVQEFIHEKGKIGTSIYNLLDGKMRSVVGKTKFEVKTPTAVASARGTIIFFDVGQHNNQAFSKIICLEGKVEVRSILPGITGSVLLTPGHMVVVKGGEAPPPPAPAPKSELDNARQATSQSGTSGDGGSSGGSSAGSSTGTGTGSDNPVTLPPPPPPPPPATPTKVNVNITIPTGAR</sequence>
<dbReference type="Pfam" id="PF04773">
    <property type="entry name" value="FecR"/>
    <property type="match status" value="1"/>
</dbReference>
<feature type="region of interest" description="Disordered" evidence="1">
    <location>
        <begin position="229"/>
        <end position="311"/>
    </location>
</feature>
<dbReference type="RefSeq" id="WP_199383854.1">
    <property type="nucleotide sequence ID" value="NZ_JAEMHM010000007.1"/>
</dbReference>
<evidence type="ECO:0000259" key="2">
    <source>
        <dbReference type="Pfam" id="PF04773"/>
    </source>
</evidence>
<feature type="compositionally biased region" description="Polar residues" evidence="1">
    <location>
        <begin position="299"/>
        <end position="311"/>
    </location>
</feature>
<dbReference type="AlphaFoldDB" id="A0A8J7LYK4"/>
<evidence type="ECO:0000313" key="4">
    <source>
        <dbReference type="Proteomes" id="UP000636888"/>
    </source>
</evidence>
<feature type="domain" description="FecR protein" evidence="2">
    <location>
        <begin position="106"/>
        <end position="206"/>
    </location>
</feature>
<protein>
    <submittedName>
        <fullName evidence="3">FecR domain-containing protein</fullName>
    </submittedName>
</protein>
<proteinExistence type="predicted"/>
<dbReference type="PANTHER" id="PTHR38731">
    <property type="entry name" value="LIPL45-RELATED LIPOPROTEIN-RELATED"/>
    <property type="match status" value="1"/>
</dbReference>
<dbReference type="Proteomes" id="UP000636888">
    <property type="component" value="Unassembled WGS sequence"/>
</dbReference>
<dbReference type="EMBL" id="JAEMHM010000007">
    <property type="protein sequence ID" value="MBJ6724957.1"/>
    <property type="molecule type" value="Genomic_DNA"/>
</dbReference>
<gene>
    <name evidence="3" type="ORF">JFN93_09580</name>
</gene>
<dbReference type="Gene3D" id="2.60.120.1440">
    <property type="match status" value="1"/>
</dbReference>
<organism evidence="3 4">
    <name type="scientific">Geomesophilobacter sediminis</name>
    <dbReference type="NCBI Taxonomy" id="2798584"/>
    <lineage>
        <taxon>Bacteria</taxon>
        <taxon>Pseudomonadati</taxon>
        <taxon>Thermodesulfobacteriota</taxon>
        <taxon>Desulfuromonadia</taxon>
        <taxon>Geobacterales</taxon>
        <taxon>Geobacteraceae</taxon>
        <taxon>Geomesophilobacter</taxon>
    </lineage>
</organism>
<feature type="compositionally biased region" description="Gly residues" evidence="1">
    <location>
        <begin position="258"/>
        <end position="277"/>
    </location>
</feature>
<feature type="compositionally biased region" description="Pro residues" evidence="1">
    <location>
        <begin position="284"/>
        <end position="296"/>
    </location>
</feature>
<name>A0A8J7LYK4_9BACT</name>
<evidence type="ECO:0000256" key="1">
    <source>
        <dbReference type="SAM" id="MobiDB-lite"/>
    </source>
</evidence>
<reference evidence="3" key="1">
    <citation type="submission" date="2020-12" db="EMBL/GenBank/DDBJ databases">
        <title>Geomonas sp. Red875, isolated from river sediment.</title>
        <authorList>
            <person name="Xu Z."/>
            <person name="Zhang Z."/>
            <person name="Masuda Y."/>
            <person name="Itoh H."/>
            <person name="Senoo K."/>
        </authorList>
    </citation>
    <scope>NUCLEOTIDE SEQUENCE</scope>
    <source>
        <strain evidence="3">Red875</strain>
    </source>
</reference>
<evidence type="ECO:0000313" key="3">
    <source>
        <dbReference type="EMBL" id="MBJ6724957.1"/>
    </source>
</evidence>
<comment type="caution">
    <text evidence="3">The sequence shown here is derived from an EMBL/GenBank/DDBJ whole genome shotgun (WGS) entry which is preliminary data.</text>
</comment>
<keyword evidence="4" id="KW-1185">Reference proteome</keyword>